<comment type="caution">
    <text evidence="2">The sequence shown here is derived from an EMBL/GenBank/DDBJ whole genome shotgun (WGS) entry which is preliminary data.</text>
</comment>
<reference evidence="2 3" key="1">
    <citation type="submission" date="2017-01" db="EMBL/GenBank/DDBJ databases">
        <title>Novel large sulfur bacteria in the metagenomes of groundwater-fed chemosynthetic microbial mats in the Lake Huron basin.</title>
        <authorList>
            <person name="Sharrar A.M."/>
            <person name="Flood B.E."/>
            <person name="Bailey J.V."/>
            <person name="Jones D.S."/>
            <person name="Biddanda B."/>
            <person name="Ruberg S.A."/>
            <person name="Marcus D.N."/>
            <person name="Dick G.J."/>
        </authorList>
    </citation>
    <scope>NUCLEOTIDE SEQUENCE [LARGE SCALE GENOMIC DNA]</scope>
    <source>
        <strain evidence="2">A8</strain>
    </source>
</reference>
<evidence type="ECO:0000256" key="1">
    <source>
        <dbReference type="SAM" id="SignalP"/>
    </source>
</evidence>
<gene>
    <name evidence="2" type="ORF">BWK73_45540</name>
</gene>
<feature type="chain" id="PRO_5012282184" evidence="1">
    <location>
        <begin position="28"/>
        <end position="114"/>
    </location>
</feature>
<dbReference type="Proteomes" id="UP000192491">
    <property type="component" value="Unassembled WGS sequence"/>
</dbReference>
<organism evidence="2 3">
    <name type="scientific">Thiothrix lacustris</name>
    <dbReference type="NCBI Taxonomy" id="525917"/>
    <lineage>
        <taxon>Bacteria</taxon>
        <taxon>Pseudomonadati</taxon>
        <taxon>Pseudomonadota</taxon>
        <taxon>Gammaproteobacteria</taxon>
        <taxon>Thiotrichales</taxon>
        <taxon>Thiotrichaceae</taxon>
        <taxon>Thiothrix</taxon>
    </lineage>
</organism>
<sequence length="114" mass="12560">MTMNIIRKIFATTAVVISGFVAVPAMATPNPNVTLMATLDQSPAFNSSVRWSVFRVENGVRELQPYIVYDNRHSLAIRLPPGRYVAEASRESVSRTRTFDVGSYAANNIVVALD</sequence>
<keyword evidence="1" id="KW-0732">Signal</keyword>
<proteinExistence type="predicted"/>
<dbReference type="AlphaFoldDB" id="A0A1Y1QAR3"/>
<evidence type="ECO:0000313" key="2">
    <source>
        <dbReference type="EMBL" id="OQX01580.1"/>
    </source>
</evidence>
<dbReference type="EMBL" id="MTEJ01000565">
    <property type="protein sequence ID" value="OQX01580.1"/>
    <property type="molecule type" value="Genomic_DNA"/>
</dbReference>
<feature type="signal peptide" evidence="1">
    <location>
        <begin position="1"/>
        <end position="27"/>
    </location>
</feature>
<name>A0A1Y1QAR3_9GAMM</name>
<evidence type="ECO:0000313" key="3">
    <source>
        <dbReference type="Proteomes" id="UP000192491"/>
    </source>
</evidence>
<protein>
    <submittedName>
        <fullName evidence="2">Uncharacterized protein</fullName>
    </submittedName>
</protein>
<accession>A0A1Y1QAR3</accession>